<feature type="domain" description="G-protein coupled receptors family 1 profile" evidence="9">
    <location>
        <begin position="43"/>
        <end position="304"/>
    </location>
</feature>
<gene>
    <name evidence="10" type="primary">Sstr5-004</name>
</gene>
<evidence type="ECO:0000259" key="9">
    <source>
        <dbReference type="PROSITE" id="PS50262"/>
    </source>
</evidence>
<dbReference type="PROSITE" id="PS50262">
    <property type="entry name" value="G_PROTEIN_RECEP_F1_2"/>
    <property type="match status" value="1"/>
</dbReference>
<feature type="transmembrane region" description="Helical" evidence="8">
    <location>
        <begin position="110"/>
        <end position="131"/>
    </location>
</feature>
<dbReference type="InterPro" id="IPR000276">
    <property type="entry name" value="GPCR_Rhodpsn"/>
</dbReference>
<comment type="subcellular location">
    <subcellularLocation>
        <location evidence="1">Membrane</location>
        <topology evidence="1">Multi-pass membrane protein</topology>
    </subcellularLocation>
</comment>
<dbReference type="PANTHER" id="PTHR10489:SF932">
    <property type="entry name" value="G-PROTEIN COUPLED RECEPTORS FAMILY 1 PROFILE DOMAIN-CONTAINING PROTEIN"/>
    <property type="match status" value="1"/>
</dbReference>
<evidence type="ECO:0000256" key="5">
    <source>
        <dbReference type="ARBA" id="ARBA00023136"/>
    </source>
</evidence>
<dbReference type="Gene3D" id="1.20.1070.10">
    <property type="entry name" value="Rhodopsin 7-helix transmembrane proteins"/>
    <property type="match status" value="1"/>
</dbReference>
<dbReference type="PANTHER" id="PTHR10489">
    <property type="entry name" value="CELL ADHESION MOLECULE"/>
    <property type="match status" value="1"/>
</dbReference>
<proteinExistence type="evidence at transcript level"/>
<dbReference type="InterPro" id="IPR017452">
    <property type="entry name" value="GPCR_Rhodpsn_7TM"/>
</dbReference>
<feature type="transmembrane region" description="Helical" evidence="8">
    <location>
        <begin position="242"/>
        <end position="264"/>
    </location>
</feature>
<accession>A0A6F9DUD0</accession>
<dbReference type="GO" id="GO:0004930">
    <property type="term" value="F:G protein-coupled receptor activity"/>
    <property type="evidence" value="ECO:0007669"/>
    <property type="project" value="UniProtKB-KW"/>
</dbReference>
<evidence type="ECO:0000256" key="7">
    <source>
        <dbReference type="ARBA" id="ARBA00023224"/>
    </source>
</evidence>
<keyword evidence="2 8" id="KW-0812">Transmembrane</keyword>
<feature type="transmembrane region" description="Helical" evidence="8">
    <location>
        <begin position="284"/>
        <end position="306"/>
    </location>
</feature>
<keyword evidence="7" id="KW-0807">Transducer</keyword>
<name>A0A6F9DUD0_9ASCI</name>
<keyword evidence="4" id="KW-0297">G-protein coupled receptor</keyword>
<keyword evidence="6 10" id="KW-0675">Receptor</keyword>
<feature type="transmembrane region" description="Helical" evidence="8">
    <location>
        <begin position="63"/>
        <end position="82"/>
    </location>
</feature>
<evidence type="ECO:0000256" key="1">
    <source>
        <dbReference type="ARBA" id="ARBA00004141"/>
    </source>
</evidence>
<keyword evidence="5 8" id="KW-0472">Membrane</keyword>
<dbReference type="PRINTS" id="PR00237">
    <property type="entry name" value="GPCRRHODOPSN"/>
</dbReference>
<feature type="transmembrane region" description="Helical" evidence="8">
    <location>
        <begin position="201"/>
        <end position="222"/>
    </location>
</feature>
<protein>
    <submittedName>
        <fullName evidence="10">Somatostatin receptor type 5-like</fullName>
    </submittedName>
</protein>
<dbReference type="SUPFAM" id="SSF81321">
    <property type="entry name" value="Family A G protein-coupled receptor-like"/>
    <property type="match status" value="1"/>
</dbReference>
<dbReference type="EMBL" id="LR790758">
    <property type="protein sequence ID" value="CAB3266620.1"/>
    <property type="molecule type" value="mRNA"/>
</dbReference>
<dbReference type="AlphaFoldDB" id="A0A6F9DUD0"/>
<evidence type="ECO:0000256" key="2">
    <source>
        <dbReference type="ARBA" id="ARBA00022692"/>
    </source>
</evidence>
<dbReference type="InterPro" id="IPR050119">
    <property type="entry name" value="CCR1-9-like"/>
</dbReference>
<evidence type="ECO:0000256" key="8">
    <source>
        <dbReference type="SAM" id="Phobius"/>
    </source>
</evidence>
<keyword evidence="3 8" id="KW-1133">Transmembrane helix</keyword>
<feature type="transmembrane region" description="Helical" evidence="8">
    <location>
        <begin position="143"/>
        <end position="164"/>
    </location>
</feature>
<evidence type="ECO:0000313" key="10">
    <source>
        <dbReference type="EMBL" id="CAB3266620.1"/>
    </source>
</evidence>
<dbReference type="GO" id="GO:0016020">
    <property type="term" value="C:membrane"/>
    <property type="evidence" value="ECO:0007669"/>
    <property type="project" value="UniProtKB-SubCell"/>
</dbReference>
<reference evidence="10" key="1">
    <citation type="submission" date="2020-04" db="EMBL/GenBank/DDBJ databases">
        <authorList>
            <person name="Neveu A P."/>
        </authorList>
    </citation>
    <scope>NUCLEOTIDE SEQUENCE</scope>
    <source>
        <tissue evidence="10">Whole embryo</tissue>
    </source>
</reference>
<dbReference type="Pfam" id="PF00001">
    <property type="entry name" value="7tm_1"/>
    <property type="match status" value="1"/>
</dbReference>
<feature type="transmembrane region" description="Helical" evidence="8">
    <location>
        <begin position="27"/>
        <end position="51"/>
    </location>
</feature>
<evidence type="ECO:0000256" key="3">
    <source>
        <dbReference type="ARBA" id="ARBA00022989"/>
    </source>
</evidence>
<sequence>MNCNAPNITGNATEEHGLSTELVVRTIILPTIFTLVCVVGLIGNGLVLYVMQFKVARRSITDIFVTNLAVADFIFLSMLPFWTTELALNNRWIFGYVLCKLTSASTLFHMYASVFFLTAMAVDRLLAVVFANTCRALRSRSTALIGSIAVWIISVGLSIVPAVFRGLNETETGKYHCTWTFNETMPERKPFFIFHFVSRSVIGFTLPLLVIAACYTSIAVFLKTRKTGGKLTGKLQERVTVLVLVVIVVFIVCWLPNQVSNIVYVLQALKLMAEPDCPSLLHYYIHMFSTCLAWGHSCVNPILYVIMRRDLKTKIVDTLKEAGAKCGLVTRAEELFAKAKSKRENLNNLHAAPNVVIVSATKGDSFEEVHCDIDGLLVTRSTNLTSKNCESPSMELNQRVETKAFLTPPQPNKTLKPTHQNSTL</sequence>
<organism evidence="10">
    <name type="scientific">Phallusia mammillata</name>
    <dbReference type="NCBI Taxonomy" id="59560"/>
    <lineage>
        <taxon>Eukaryota</taxon>
        <taxon>Metazoa</taxon>
        <taxon>Chordata</taxon>
        <taxon>Tunicata</taxon>
        <taxon>Ascidiacea</taxon>
        <taxon>Phlebobranchia</taxon>
        <taxon>Ascidiidae</taxon>
        <taxon>Phallusia</taxon>
    </lineage>
</organism>
<evidence type="ECO:0000256" key="4">
    <source>
        <dbReference type="ARBA" id="ARBA00023040"/>
    </source>
</evidence>
<evidence type="ECO:0000256" key="6">
    <source>
        <dbReference type="ARBA" id="ARBA00023170"/>
    </source>
</evidence>